<dbReference type="Proteomes" id="UP000019760">
    <property type="component" value="Unassembled WGS sequence"/>
</dbReference>
<reference evidence="3 4" key="2">
    <citation type="journal article" date="2014" name="FEMS Microbiol. Lett.">
        <title>Draft genomic DNA sequence of the facultatively methylotrophic bacterium Acidomonas methanolica type strain MB58.</title>
        <authorList>
            <person name="Higashiura N."/>
            <person name="Hadano H."/>
            <person name="Hirakawa H."/>
            <person name="Matsutani M."/>
            <person name="Takabe S."/>
            <person name="Matsushita K."/>
            <person name="Azuma Y."/>
        </authorList>
    </citation>
    <scope>NUCLEOTIDE SEQUENCE [LARGE SCALE GENOMIC DNA]</scope>
    <source>
        <strain evidence="3 4">MB58</strain>
    </source>
</reference>
<dbReference type="GO" id="GO:0046820">
    <property type="term" value="F:4-amino-4-deoxychorismate synthase activity"/>
    <property type="evidence" value="ECO:0007669"/>
    <property type="project" value="TreeGrafter"/>
</dbReference>
<dbReference type="Pfam" id="PF00425">
    <property type="entry name" value="Chorismate_bind"/>
    <property type="match status" value="1"/>
</dbReference>
<dbReference type="EMBL" id="BAND01000015">
    <property type="protein sequence ID" value="GAJ28188.1"/>
    <property type="molecule type" value="Genomic_DNA"/>
</dbReference>
<dbReference type="InterPro" id="IPR019999">
    <property type="entry name" value="Anth_synth_I-like"/>
</dbReference>
<evidence type="ECO:0000313" key="4">
    <source>
        <dbReference type="Proteomes" id="UP000019760"/>
    </source>
</evidence>
<protein>
    <submittedName>
        <fullName evidence="3">Anthranilate/para-aminobenzoate synthase component I</fullName>
    </submittedName>
</protein>
<dbReference type="RefSeq" id="WP_042056546.1">
    <property type="nucleotide sequence ID" value="NZ_BAND01000015.1"/>
</dbReference>
<comment type="caution">
    <text evidence="3">The sequence shown here is derived from an EMBL/GenBank/DDBJ whole genome shotgun (WGS) entry which is preliminary data.</text>
</comment>
<sequence length="455" mass="49308">MNHISHFNRSPTTLTVPPHPVALPWRTPDSVLAASRDEEWLALLDSNGPVNAQSRWTILCRSPSATLVTSEPDGWDRLRALLPPRTSPSLPHLPCPGPYPGPCAGGVIGIASYGAGLALEAIPSRHRDTTPHLIAARFDDALVFDRQDKRLWWTSLTGAPPPDLPACTRAIPRPPTLRFTPDRAPDAWRADVRAVIEAIAAGEIFQANLTQRWRAPTPAAFPILETYRALRRHTPAPFGGVLRMPGFALLSASVERFLHMDATGRIETRPIKGTAPLGATPEESRAFAEALGRDGKEYAENLMITDLMRNDIGRVCAIGSVEVAELCAVERFAHWHHLVSSIRGRLAPGLDAVDLLRATLPPGSVTGAPKHRAMEIIDRLEHSARGPYCGTLFRIGADGTLDSNVIIRSIAVTREDITIGAGGGITYPSDPAREYDEMILKAAPLLAVFGHEALA</sequence>
<dbReference type="GO" id="GO:0000162">
    <property type="term" value="P:L-tryptophan biosynthetic process"/>
    <property type="evidence" value="ECO:0007669"/>
    <property type="project" value="TreeGrafter"/>
</dbReference>
<dbReference type="SUPFAM" id="SSF56322">
    <property type="entry name" value="ADC synthase"/>
    <property type="match status" value="1"/>
</dbReference>
<evidence type="ECO:0000259" key="2">
    <source>
        <dbReference type="Pfam" id="PF04715"/>
    </source>
</evidence>
<keyword evidence="4" id="KW-1185">Reference proteome</keyword>
<feature type="domain" description="Chorismate-utilising enzyme C-terminal" evidence="1">
    <location>
        <begin position="186"/>
        <end position="441"/>
    </location>
</feature>
<proteinExistence type="predicted"/>
<dbReference type="AlphaFoldDB" id="A0A023D227"/>
<dbReference type="InterPro" id="IPR015890">
    <property type="entry name" value="Chorismate_C"/>
</dbReference>
<organism evidence="3 4">
    <name type="scientific">Acidomonas methanolica NBRC 104435</name>
    <dbReference type="NCBI Taxonomy" id="1231351"/>
    <lineage>
        <taxon>Bacteria</taxon>
        <taxon>Pseudomonadati</taxon>
        <taxon>Pseudomonadota</taxon>
        <taxon>Alphaproteobacteria</taxon>
        <taxon>Acetobacterales</taxon>
        <taxon>Acetobacteraceae</taxon>
        <taxon>Acidomonas</taxon>
    </lineage>
</organism>
<evidence type="ECO:0000259" key="1">
    <source>
        <dbReference type="Pfam" id="PF00425"/>
    </source>
</evidence>
<dbReference type="Pfam" id="PF04715">
    <property type="entry name" value="Anth_synt_I_N"/>
    <property type="match status" value="1"/>
</dbReference>
<evidence type="ECO:0000313" key="3">
    <source>
        <dbReference type="EMBL" id="GAJ28188.1"/>
    </source>
</evidence>
<gene>
    <name evidence="3" type="ORF">Amme_015_055</name>
</gene>
<feature type="domain" description="Anthranilate synthase component I N-terminal" evidence="2">
    <location>
        <begin position="25"/>
        <end position="152"/>
    </location>
</feature>
<accession>A0A023D227</accession>
<dbReference type="PANTHER" id="PTHR11236:SF50">
    <property type="entry name" value="AMINODEOXYCHORISMATE SYNTHASE COMPONENT 1"/>
    <property type="match status" value="1"/>
</dbReference>
<name>A0A023D227_ACIMT</name>
<dbReference type="InterPro" id="IPR006805">
    <property type="entry name" value="Anth_synth_I_N"/>
</dbReference>
<dbReference type="PRINTS" id="PR00095">
    <property type="entry name" value="ANTSNTHASEI"/>
</dbReference>
<dbReference type="Gene3D" id="3.60.120.10">
    <property type="entry name" value="Anthranilate synthase"/>
    <property type="match status" value="1"/>
</dbReference>
<dbReference type="PANTHER" id="PTHR11236">
    <property type="entry name" value="AMINOBENZOATE/ANTHRANILATE SYNTHASE"/>
    <property type="match status" value="1"/>
</dbReference>
<dbReference type="OrthoDB" id="9803598at2"/>
<dbReference type="InterPro" id="IPR005801">
    <property type="entry name" value="ADC_synthase"/>
</dbReference>
<reference evidence="4" key="1">
    <citation type="journal article" date="2014" name="FEMS Microbiol. Lett.">
        <title>Draft Genomic DNA Sequence of the Facultatively Methylotrophic Bacterium Acidomonas methanolica type strain MB58.</title>
        <authorList>
            <person name="Higashiura N."/>
            <person name="Hadano H."/>
            <person name="Hirakawa H."/>
            <person name="Matsutani M."/>
            <person name="Takabe S."/>
            <person name="Matsushita K."/>
            <person name="Azuma Y."/>
        </authorList>
    </citation>
    <scope>NUCLEOTIDE SEQUENCE [LARGE SCALE GENOMIC DNA]</scope>
    <source>
        <strain evidence="4">MB58</strain>
    </source>
</reference>